<reference evidence="1 2" key="1">
    <citation type="submission" date="2021-01" db="EMBL/GenBank/DDBJ databases">
        <title>Genome sequence of Shewanella schlegeliana JCM 11561.</title>
        <authorList>
            <person name="Zhang H."/>
            <person name="Li C."/>
        </authorList>
    </citation>
    <scope>NUCLEOTIDE SEQUENCE [LARGE SCALE GENOMIC DNA]</scope>
    <source>
        <strain evidence="1 2">JCM 11561</strain>
    </source>
</reference>
<name>A0ABS1T4G3_9GAMM</name>
<evidence type="ECO:0000313" key="1">
    <source>
        <dbReference type="EMBL" id="MBL4914391.1"/>
    </source>
</evidence>
<dbReference type="InterPro" id="IPR014581">
    <property type="entry name" value="UCP033303"/>
</dbReference>
<dbReference type="Proteomes" id="UP000604898">
    <property type="component" value="Unassembled WGS sequence"/>
</dbReference>
<dbReference type="EMBL" id="JAESVD010000008">
    <property type="protein sequence ID" value="MBL4914391.1"/>
    <property type="molecule type" value="Genomic_DNA"/>
</dbReference>
<dbReference type="RefSeq" id="WP_202722640.1">
    <property type="nucleotide sequence ID" value="NZ_BPEX01000015.1"/>
</dbReference>
<organism evidence="1 2">
    <name type="scientific">Shewanella schlegeliana</name>
    <dbReference type="NCBI Taxonomy" id="190308"/>
    <lineage>
        <taxon>Bacteria</taxon>
        <taxon>Pseudomonadati</taxon>
        <taxon>Pseudomonadota</taxon>
        <taxon>Gammaproteobacteria</taxon>
        <taxon>Alteromonadales</taxon>
        <taxon>Shewanellaceae</taxon>
        <taxon>Shewanella</taxon>
    </lineage>
</organism>
<proteinExistence type="predicted"/>
<accession>A0ABS1T4G3</accession>
<comment type="caution">
    <text evidence="1">The sequence shown here is derived from an EMBL/GenBank/DDBJ whole genome shotgun (WGS) entry which is preliminary data.</text>
</comment>
<dbReference type="PIRSF" id="PIRSF033303">
    <property type="entry name" value="UCP033303"/>
    <property type="match status" value="1"/>
</dbReference>
<dbReference type="InterPro" id="IPR009758">
    <property type="entry name" value="DUF1326"/>
</dbReference>
<keyword evidence="2" id="KW-1185">Reference proteome</keyword>
<gene>
    <name evidence="1" type="ORF">JMA39_14895</name>
</gene>
<sequence>MSAENNNWSLNMHQIETCNCNHGCGCQFAGFPDFGSCEALLGFKVNHGHLDQIKLDGLKVVLALKWPGAIHEGNGTCILFIDSNASEEQVTALATIFSGAAGGMPLEALATTFTTVVGPVIVDINMDTCEDSASFDVEGVMKVQQKPLMNPVTGEEQHVHISFPDGGFIWNDGRIGTTESMWLKHEALSFNHAGKFAAKANVQWPNG</sequence>
<evidence type="ECO:0000313" key="2">
    <source>
        <dbReference type="Proteomes" id="UP000604898"/>
    </source>
</evidence>
<dbReference type="Pfam" id="PF07040">
    <property type="entry name" value="DUF1326"/>
    <property type="match status" value="1"/>
</dbReference>
<protein>
    <submittedName>
        <fullName evidence="1">DUF1326 domain-containing protein</fullName>
    </submittedName>
</protein>